<reference evidence="6" key="1">
    <citation type="journal article" date="2011" name="MBio">
        <title>Novel metabolic attributes of the genus Cyanothece, comprising a group of unicellular nitrogen-fixing Cyanobacteria.</title>
        <authorList>
            <person name="Bandyopadhyay A."/>
            <person name="Elvitigala T."/>
            <person name="Welsh E."/>
            <person name="Stockel J."/>
            <person name="Liberton M."/>
            <person name="Min H."/>
            <person name="Sherman L.A."/>
            <person name="Pakrasi H.B."/>
        </authorList>
    </citation>
    <scope>NUCLEOTIDE SEQUENCE [LARGE SCALE GENOMIC DNA]</scope>
    <source>
        <strain evidence="6">PCC 7424</strain>
    </source>
</reference>
<feature type="domain" description="Glycosyl transferase family 1" evidence="3">
    <location>
        <begin position="212"/>
        <end position="368"/>
    </location>
</feature>
<keyword evidence="1" id="KW-0328">Glycosyltransferase</keyword>
<dbReference type="Pfam" id="PF13439">
    <property type="entry name" value="Glyco_transf_4"/>
    <property type="match status" value="1"/>
</dbReference>
<evidence type="ECO:0000259" key="3">
    <source>
        <dbReference type="Pfam" id="PF00534"/>
    </source>
</evidence>
<evidence type="ECO:0000259" key="4">
    <source>
        <dbReference type="Pfam" id="PF13439"/>
    </source>
</evidence>
<dbReference type="GO" id="GO:0016757">
    <property type="term" value="F:glycosyltransferase activity"/>
    <property type="evidence" value="ECO:0007669"/>
    <property type="project" value="UniProtKB-KW"/>
</dbReference>
<dbReference type="InterPro" id="IPR001296">
    <property type="entry name" value="Glyco_trans_1"/>
</dbReference>
<dbReference type="Gene3D" id="3.40.50.2000">
    <property type="entry name" value="Glycogen Phosphorylase B"/>
    <property type="match status" value="2"/>
</dbReference>
<dbReference type="InterPro" id="IPR028098">
    <property type="entry name" value="Glyco_trans_4-like_N"/>
</dbReference>
<name>B7KLJ6_GLOC7</name>
<dbReference type="CDD" id="cd03801">
    <property type="entry name" value="GT4_PimA-like"/>
    <property type="match status" value="1"/>
</dbReference>
<protein>
    <submittedName>
        <fullName evidence="5">Glycosyl transferase group 1</fullName>
    </submittedName>
</protein>
<keyword evidence="6" id="KW-1185">Reference proteome</keyword>
<dbReference type="Pfam" id="PF00534">
    <property type="entry name" value="Glycos_transf_1"/>
    <property type="match status" value="1"/>
</dbReference>
<dbReference type="AlphaFoldDB" id="B7KLJ6"/>
<dbReference type="Proteomes" id="UP000002384">
    <property type="component" value="Chromosome"/>
</dbReference>
<evidence type="ECO:0000313" key="6">
    <source>
        <dbReference type="Proteomes" id="UP000002384"/>
    </source>
</evidence>
<dbReference type="HOGENOM" id="CLU_009583_35_2_3"/>
<dbReference type="PANTHER" id="PTHR12526:SF510">
    <property type="entry name" value="D-INOSITOL 3-PHOSPHATE GLYCOSYLTRANSFERASE"/>
    <property type="match status" value="1"/>
</dbReference>
<sequence length="405" mass="45061">MKILLINDYGTATGGAELQMLSLRQNLIDRGHEVRLFSSKHTPVVNSPLLSDYECFGTDKRLQVLSQTVNPSAYFRLRHALADFQPDVVHIRMFLWQLSPLILPLLKNIPCLYQTATYIPICPSGTKLLPNGLPCSEQQGLPCLRHGCVTPQTWAVLMLQRQLFEQWRSGLDLVVALSHAMKEKIEAAGIKPVEVVYNGVPERPLRPPLPNLPLVAFAGRLVPEKGVSDLIKAFAQAKAFVPDAQLTIAGQGVEQNNLQALAEKLGIAQSINWLGHISRDELEKRFDAAWVQVVPSLWDEPFGNVTTEAMMRGTAVIANAVGAQPEIVQDGETGYIVPPQDIEALKDALVRLLMSRDLAEKMGQAGRDRAMAHFSENRRTENFLNLYQRIQGLYNYPSKETLSLI</sequence>
<dbReference type="EMBL" id="CP001291">
    <property type="protein sequence ID" value="ACK72568.1"/>
    <property type="molecule type" value="Genomic_DNA"/>
</dbReference>
<dbReference type="CAZy" id="GT4">
    <property type="family name" value="Glycosyltransferase Family 4"/>
</dbReference>
<evidence type="ECO:0000256" key="2">
    <source>
        <dbReference type="ARBA" id="ARBA00022679"/>
    </source>
</evidence>
<organism evidence="5 6">
    <name type="scientific">Gloeothece citriformis (strain PCC 7424)</name>
    <name type="common">Cyanothece sp. (strain PCC 7424)</name>
    <dbReference type="NCBI Taxonomy" id="65393"/>
    <lineage>
        <taxon>Bacteria</taxon>
        <taxon>Bacillati</taxon>
        <taxon>Cyanobacteriota</taxon>
        <taxon>Cyanophyceae</taxon>
        <taxon>Oscillatoriophycideae</taxon>
        <taxon>Chroococcales</taxon>
        <taxon>Aphanothecaceae</taxon>
        <taxon>Gloeothece</taxon>
        <taxon>Gloeothece citriformis</taxon>
    </lineage>
</organism>
<keyword evidence="2 5" id="KW-0808">Transferase</keyword>
<dbReference type="SUPFAM" id="SSF53756">
    <property type="entry name" value="UDP-Glycosyltransferase/glycogen phosphorylase"/>
    <property type="match status" value="1"/>
</dbReference>
<feature type="domain" description="Glycosyltransferase subfamily 4-like N-terminal" evidence="4">
    <location>
        <begin position="14"/>
        <end position="201"/>
    </location>
</feature>
<dbReference type="PANTHER" id="PTHR12526">
    <property type="entry name" value="GLYCOSYLTRANSFERASE"/>
    <property type="match status" value="1"/>
</dbReference>
<accession>B7KLJ6</accession>
<evidence type="ECO:0000256" key="1">
    <source>
        <dbReference type="ARBA" id="ARBA00022676"/>
    </source>
</evidence>
<dbReference type="RefSeq" id="WP_015956153.1">
    <property type="nucleotide sequence ID" value="NC_011729.1"/>
</dbReference>
<proteinExistence type="predicted"/>
<dbReference type="OrthoDB" id="9787111at2"/>
<dbReference type="eggNOG" id="COG0438">
    <property type="taxonomic scope" value="Bacteria"/>
</dbReference>
<dbReference type="KEGG" id="cyc:PCC7424_4198"/>
<dbReference type="STRING" id="65393.PCC7424_4198"/>
<evidence type="ECO:0000313" key="5">
    <source>
        <dbReference type="EMBL" id="ACK72568.1"/>
    </source>
</evidence>
<gene>
    <name evidence="5" type="ordered locus">PCC7424_4198</name>
</gene>